<evidence type="ECO:0000256" key="4">
    <source>
        <dbReference type="ARBA" id="ARBA00022692"/>
    </source>
</evidence>
<evidence type="ECO:0000313" key="10">
    <source>
        <dbReference type="Proteomes" id="UP001151834"/>
    </source>
</evidence>
<evidence type="ECO:0000256" key="1">
    <source>
        <dbReference type="ARBA" id="ARBA00004651"/>
    </source>
</evidence>
<feature type="transmembrane region" description="Helical" evidence="7">
    <location>
        <begin position="266"/>
        <end position="284"/>
    </location>
</feature>
<keyword evidence="9" id="KW-0808">Transferase</keyword>
<name>A0AAX6LH04_LACPE</name>
<feature type="transmembrane region" description="Helical" evidence="7">
    <location>
        <begin position="121"/>
        <end position="140"/>
    </location>
</feature>
<dbReference type="GO" id="GO:0009246">
    <property type="term" value="P:enterobacterial common antigen biosynthetic process"/>
    <property type="evidence" value="ECO:0007669"/>
    <property type="project" value="TreeGrafter"/>
</dbReference>
<dbReference type="InterPro" id="IPR002656">
    <property type="entry name" value="Acyl_transf_3_dom"/>
</dbReference>
<dbReference type="PANTHER" id="PTHR40074:SF2">
    <property type="entry name" value="O-ACETYLTRANSFERASE WECH"/>
    <property type="match status" value="1"/>
</dbReference>
<dbReference type="PANTHER" id="PTHR40074">
    <property type="entry name" value="O-ACETYLTRANSFERASE WECH"/>
    <property type="match status" value="1"/>
</dbReference>
<dbReference type="AlphaFoldDB" id="A0AAX6LH04"/>
<dbReference type="EMBL" id="JAPEQV010000017">
    <property type="protein sequence ID" value="MDF2313816.1"/>
    <property type="molecule type" value="Genomic_DNA"/>
</dbReference>
<evidence type="ECO:0000256" key="6">
    <source>
        <dbReference type="ARBA" id="ARBA00023136"/>
    </source>
</evidence>
<evidence type="ECO:0000256" key="7">
    <source>
        <dbReference type="SAM" id="Phobius"/>
    </source>
</evidence>
<feature type="transmembrane region" description="Helical" evidence="7">
    <location>
        <begin position="7"/>
        <end position="24"/>
    </location>
</feature>
<evidence type="ECO:0000256" key="5">
    <source>
        <dbReference type="ARBA" id="ARBA00022989"/>
    </source>
</evidence>
<keyword evidence="6 7" id="KW-0472">Membrane</keyword>
<feature type="transmembrane region" description="Helical" evidence="7">
    <location>
        <begin position="198"/>
        <end position="216"/>
    </location>
</feature>
<sequence>MKRITWVDFGKGITILFVVLVHVLDGMFKTPGYSNYNGITKTSMAIIFTFIMPVFFALSGYLYHPKNGIKNYGRDILKKAINLLFPYMIFSVIYVMLQHVGNSVHDLYSWNSLLYIYKMPIGYLWFLYILFLIFVLVGFFNLLHVNMYLQGGIYLLLFFISQFVNFPYFLAQTFTWTICFYMGYLINNIKIENKGKKILLIAFIVIFFIGIVQQYFAGGNWYRTNLLTKSNFLTKLTSIPLILYLFSRLPQNKLFKYFEKYGKYSLIIYLVHAPSTSIIRVILIKLGISNYFLLVFLITVITWYVCLFVCLLAEKFTIFNFLFSPYKYLNFHNEASTDKVDSDMK</sequence>
<dbReference type="GO" id="GO:0016413">
    <property type="term" value="F:O-acetyltransferase activity"/>
    <property type="evidence" value="ECO:0007669"/>
    <property type="project" value="TreeGrafter"/>
</dbReference>
<reference evidence="9" key="1">
    <citation type="submission" date="2022-11" db="EMBL/GenBank/DDBJ databases">
        <authorList>
            <person name="Wang Z."/>
        </authorList>
    </citation>
    <scope>NUCLEOTIDE SEQUENCE</scope>
    <source>
        <strain evidence="9">P2000</strain>
    </source>
</reference>
<dbReference type="RefSeq" id="WP_275875286.1">
    <property type="nucleotide sequence ID" value="NZ_JAPEQV010000017.1"/>
</dbReference>
<evidence type="ECO:0000313" key="9">
    <source>
        <dbReference type="EMBL" id="MDF2313816.1"/>
    </source>
</evidence>
<protein>
    <submittedName>
        <fullName evidence="9">Acyltransferase family protein</fullName>
    </submittedName>
</protein>
<feature type="domain" description="Acyltransferase 3" evidence="8">
    <location>
        <begin position="5"/>
        <end position="307"/>
    </location>
</feature>
<accession>A0AAX6LH04</accession>
<keyword evidence="3" id="KW-1003">Cell membrane</keyword>
<feature type="transmembrane region" description="Helical" evidence="7">
    <location>
        <begin position="169"/>
        <end position="186"/>
    </location>
</feature>
<comment type="caution">
    <text evidence="9">The sequence shown here is derived from an EMBL/GenBank/DDBJ whole genome shotgun (WGS) entry which is preliminary data.</text>
</comment>
<comment type="subcellular location">
    <subcellularLocation>
        <location evidence="1">Cell membrane</location>
        <topology evidence="1">Multi-pass membrane protein</topology>
    </subcellularLocation>
</comment>
<dbReference type="GO" id="GO:0005886">
    <property type="term" value="C:plasma membrane"/>
    <property type="evidence" value="ECO:0007669"/>
    <property type="project" value="UniProtKB-SubCell"/>
</dbReference>
<feature type="transmembrane region" description="Helical" evidence="7">
    <location>
        <begin position="44"/>
        <end position="63"/>
    </location>
</feature>
<comment type="similarity">
    <text evidence="2">Belongs to the acyltransferase 3 family.</text>
</comment>
<reference evidence="9" key="2">
    <citation type="journal article" date="2023" name="Front Nutr">
        <title>Lactiplantibacillus pentosus P2020 protects the hyperuricemia and renal inflammation in mice.</title>
        <authorList>
            <person name="Wang Z."/>
            <person name="Song L."/>
            <person name="Li X."/>
            <person name="Xiao Y."/>
            <person name="Huang Y."/>
            <person name="Zhang Y."/>
            <person name="Li J."/>
            <person name="Li M."/>
            <person name="Ren Z."/>
        </authorList>
    </citation>
    <scope>NUCLEOTIDE SEQUENCE</scope>
    <source>
        <strain evidence="9">P2000</strain>
    </source>
</reference>
<keyword evidence="5 7" id="KW-1133">Transmembrane helix</keyword>
<feature type="transmembrane region" description="Helical" evidence="7">
    <location>
        <begin position="147"/>
        <end position="163"/>
    </location>
</feature>
<dbReference type="Proteomes" id="UP001151834">
    <property type="component" value="Unassembled WGS sequence"/>
</dbReference>
<feature type="transmembrane region" description="Helical" evidence="7">
    <location>
        <begin position="84"/>
        <end position="101"/>
    </location>
</feature>
<evidence type="ECO:0000256" key="3">
    <source>
        <dbReference type="ARBA" id="ARBA00022475"/>
    </source>
</evidence>
<organism evidence="9 10">
    <name type="scientific">Lactiplantibacillus pentosus</name>
    <name type="common">Lactobacillus pentosus</name>
    <dbReference type="NCBI Taxonomy" id="1589"/>
    <lineage>
        <taxon>Bacteria</taxon>
        <taxon>Bacillati</taxon>
        <taxon>Bacillota</taxon>
        <taxon>Bacilli</taxon>
        <taxon>Lactobacillales</taxon>
        <taxon>Lactobacillaceae</taxon>
        <taxon>Lactiplantibacillus</taxon>
    </lineage>
</organism>
<feature type="transmembrane region" description="Helical" evidence="7">
    <location>
        <begin position="290"/>
        <end position="313"/>
    </location>
</feature>
<proteinExistence type="inferred from homology"/>
<gene>
    <name evidence="9" type="ORF">OOJ94_13410</name>
</gene>
<evidence type="ECO:0000256" key="2">
    <source>
        <dbReference type="ARBA" id="ARBA00007400"/>
    </source>
</evidence>
<keyword evidence="4 7" id="KW-0812">Transmembrane</keyword>
<dbReference type="Pfam" id="PF01757">
    <property type="entry name" value="Acyl_transf_3"/>
    <property type="match status" value="1"/>
</dbReference>
<evidence type="ECO:0000259" key="8">
    <source>
        <dbReference type="Pfam" id="PF01757"/>
    </source>
</evidence>
<keyword evidence="9" id="KW-0012">Acyltransferase</keyword>